<dbReference type="VEuPathDB" id="FungiDB:CHGG_00888"/>
<dbReference type="AlphaFoldDB" id="Q2HFW6"/>
<keyword evidence="5" id="KW-1185">Reference proteome</keyword>
<sequence length="522" mass="57637">MDPEQSNPDLESFRNQWKAEVQAKKVAFGPQEQRTSPSTSRAKAAAPRSKGPLAQEEEEDEDDDYVPSQPFDDALEDTPVPSLQTGHPEGSQQGDPVSALDHYEKAVEREAVGKLGDSLQLYRKAFRLDDTVDQKYKAKHFPRPPPKPAHASAVAATGVAATGVNSAPKAVSMKDLIASFSAMSIIPAPPPVEGMPPPPCWLADIPAEILVHILLQVALVDVGAFMRLARVCKRLAFLVATENGIWRRLCLGSEFGFGGMHHYWQHQVSWDPLSDADLVAEATEGEAAALAAGVDTASPPSSLVLAERADQHARESTADTLALFRSLYSNSWQRMFRQRPRIRFNGCYISTVNYTRSGQASHNQVTWATPVHIVTYYRYLRFFRDGSVISLLTTSEPADVVRHLTREALALHAGGASSNLPTAVMRQALKGRWRMAKASGNPGESPTNIENDVTVETEGVNQYIYRMDLALDTVGKRTRNNKLGWKGFYSYNPLTDEWAEFTMRHSKPFIFSRVRSYGVQGA</sequence>
<name>Q2HFW6_CHAGB</name>
<evidence type="ECO:0000256" key="1">
    <source>
        <dbReference type="ARBA" id="ARBA00022786"/>
    </source>
</evidence>
<feature type="compositionally biased region" description="Acidic residues" evidence="2">
    <location>
        <begin position="55"/>
        <end position="65"/>
    </location>
</feature>
<feature type="region of interest" description="Disordered" evidence="2">
    <location>
        <begin position="1"/>
        <end position="98"/>
    </location>
</feature>
<proteinExistence type="predicted"/>
<feature type="compositionally biased region" description="Polar residues" evidence="2">
    <location>
        <begin position="81"/>
        <end position="95"/>
    </location>
</feature>
<dbReference type="OMA" id="SWSQVFQ"/>
<dbReference type="HOGENOM" id="CLU_017706_0_0_1"/>
<dbReference type="Pfam" id="PF12937">
    <property type="entry name" value="F-box-like"/>
    <property type="match status" value="1"/>
</dbReference>
<organism evidence="4 5">
    <name type="scientific">Chaetomium globosum (strain ATCC 6205 / CBS 148.51 / DSM 1962 / NBRC 6347 / NRRL 1970)</name>
    <name type="common">Soil fungus</name>
    <dbReference type="NCBI Taxonomy" id="306901"/>
    <lineage>
        <taxon>Eukaryota</taxon>
        <taxon>Fungi</taxon>
        <taxon>Dikarya</taxon>
        <taxon>Ascomycota</taxon>
        <taxon>Pezizomycotina</taxon>
        <taxon>Sordariomycetes</taxon>
        <taxon>Sordariomycetidae</taxon>
        <taxon>Sordariales</taxon>
        <taxon>Chaetomiaceae</taxon>
        <taxon>Chaetomium</taxon>
    </lineage>
</organism>
<dbReference type="PANTHER" id="PTHR12874">
    <property type="entry name" value="F-BOX ONLY PROTEIN 48-RELATED"/>
    <property type="match status" value="1"/>
</dbReference>
<keyword evidence="1" id="KW-0833">Ubl conjugation pathway</keyword>
<dbReference type="GO" id="GO:0005737">
    <property type="term" value="C:cytoplasm"/>
    <property type="evidence" value="ECO:0007669"/>
    <property type="project" value="TreeGrafter"/>
</dbReference>
<feature type="compositionally biased region" description="Polar residues" evidence="2">
    <location>
        <begin position="32"/>
        <end position="41"/>
    </location>
</feature>
<dbReference type="eggNOG" id="KOG2997">
    <property type="taxonomic scope" value="Eukaryota"/>
</dbReference>
<evidence type="ECO:0000313" key="5">
    <source>
        <dbReference type="Proteomes" id="UP000001056"/>
    </source>
</evidence>
<dbReference type="InParanoid" id="Q2HFW6"/>
<dbReference type="InterPro" id="IPR045464">
    <property type="entry name" value="Hrt3/FBXO9_C"/>
</dbReference>
<dbReference type="Pfam" id="PF19270">
    <property type="entry name" value="FBO_C"/>
    <property type="match status" value="1"/>
</dbReference>
<evidence type="ECO:0000313" key="4">
    <source>
        <dbReference type="EMBL" id="EAQ92653.1"/>
    </source>
</evidence>
<dbReference type="Proteomes" id="UP000001056">
    <property type="component" value="Unassembled WGS sequence"/>
</dbReference>
<accession>Q2HFW6</accession>
<feature type="domain" description="F-box" evidence="3">
    <location>
        <begin position="199"/>
        <end position="249"/>
    </location>
</feature>
<dbReference type="EMBL" id="CH408029">
    <property type="protein sequence ID" value="EAQ92653.1"/>
    <property type="molecule type" value="Genomic_DNA"/>
</dbReference>
<feature type="compositionally biased region" description="Polar residues" evidence="2">
    <location>
        <begin position="1"/>
        <end position="15"/>
    </location>
</feature>
<dbReference type="STRING" id="306901.Q2HFW6"/>
<dbReference type="SUPFAM" id="SSF81383">
    <property type="entry name" value="F-box domain"/>
    <property type="match status" value="1"/>
</dbReference>
<dbReference type="OrthoDB" id="2117972at2759"/>
<protein>
    <recommendedName>
        <fullName evidence="3">F-box domain-containing protein</fullName>
    </recommendedName>
</protein>
<dbReference type="PROSITE" id="PS50181">
    <property type="entry name" value="FBOX"/>
    <property type="match status" value="1"/>
</dbReference>
<dbReference type="PANTHER" id="PTHR12874:SF9">
    <property type="entry name" value="F-BOX ONLY PROTEIN 48"/>
    <property type="match status" value="1"/>
</dbReference>
<dbReference type="InterPro" id="IPR036047">
    <property type="entry name" value="F-box-like_dom_sf"/>
</dbReference>
<dbReference type="GeneID" id="4386687"/>
<dbReference type="Gene3D" id="1.20.1280.50">
    <property type="match status" value="1"/>
</dbReference>
<dbReference type="GO" id="GO:0019005">
    <property type="term" value="C:SCF ubiquitin ligase complex"/>
    <property type="evidence" value="ECO:0007669"/>
    <property type="project" value="TreeGrafter"/>
</dbReference>
<dbReference type="FunCoup" id="Q2HFW6">
    <property type="interactions" value="102"/>
</dbReference>
<evidence type="ECO:0000256" key="2">
    <source>
        <dbReference type="SAM" id="MobiDB-lite"/>
    </source>
</evidence>
<dbReference type="InterPro" id="IPR001810">
    <property type="entry name" value="F-box_dom"/>
</dbReference>
<dbReference type="RefSeq" id="XP_001220109.1">
    <property type="nucleotide sequence ID" value="XM_001220108.1"/>
</dbReference>
<evidence type="ECO:0000259" key="3">
    <source>
        <dbReference type="PROSITE" id="PS50181"/>
    </source>
</evidence>
<gene>
    <name evidence="4" type="ORF">CHGG_00888</name>
</gene>
<reference evidence="5" key="1">
    <citation type="journal article" date="2015" name="Genome Announc.">
        <title>Draft genome sequence of the cellulolytic fungus Chaetomium globosum.</title>
        <authorList>
            <person name="Cuomo C.A."/>
            <person name="Untereiner W.A."/>
            <person name="Ma L.-J."/>
            <person name="Grabherr M."/>
            <person name="Birren B.W."/>
        </authorList>
    </citation>
    <scope>NUCLEOTIDE SEQUENCE [LARGE SCALE GENOMIC DNA]</scope>
    <source>
        <strain evidence="5">ATCC 6205 / CBS 148.51 / DSM 1962 / NBRC 6347 / NRRL 1970</strain>
    </source>
</reference>
<dbReference type="GO" id="GO:0031146">
    <property type="term" value="P:SCF-dependent proteasomal ubiquitin-dependent protein catabolic process"/>
    <property type="evidence" value="ECO:0007669"/>
    <property type="project" value="TreeGrafter"/>
</dbReference>